<dbReference type="InterPro" id="IPR019139">
    <property type="entry name" value="LRRFIP1/2"/>
</dbReference>
<dbReference type="EMBL" id="SEYY01000844">
    <property type="protein sequence ID" value="KAB7506386.1"/>
    <property type="molecule type" value="Genomic_DNA"/>
</dbReference>
<comment type="similarity">
    <text evidence="1">Belongs to the LRRFIP family.</text>
</comment>
<dbReference type="PANTHER" id="PTHR19212:SF0">
    <property type="entry name" value="LD07988P"/>
    <property type="match status" value="1"/>
</dbReference>
<dbReference type="PANTHER" id="PTHR19212">
    <property type="entry name" value="LEUCINE RICH REPEAT IN FLII INTERACTING PROTEIN"/>
    <property type="match status" value="1"/>
</dbReference>
<dbReference type="Proteomes" id="UP000326759">
    <property type="component" value="Unassembled WGS sequence"/>
</dbReference>
<dbReference type="OrthoDB" id="10028421at2759"/>
<comment type="caution">
    <text evidence="5">The sequence shown here is derived from an EMBL/GenBank/DDBJ whole genome shotgun (WGS) entry which is preliminary data.</text>
</comment>
<dbReference type="GO" id="GO:0006355">
    <property type="term" value="P:regulation of DNA-templated transcription"/>
    <property type="evidence" value="ECO:0007669"/>
    <property type="project" value="InterPro"/>
</dbReference>
<evidence type="ECO:0000313" key="6">
    <source>
        <dbReference type="Proteomes" id="UP000326759"/>
    </source>
</evidence>
<feature type="compositionally biased region" description="Low complexity" evidence="4">
    <location>
        <begin position="212"/>
        <end position="232"/>
    </location>
</feature>
<dbReference type="AlphaFoldDB" id="A0A5N5TJP9"/>
<evidence type="ECO:0000256" key="4">
    <source>
        <dbReference type="SAM" id="MobiDB-lite"/>
    </source>
</evidence>
<protein>
    <submittedName>
        <fullName evidence="5">Leucine-rich repeat flightless-interacting protein 2</fullName>
    </submittedName>
</protein>
<proteinExistence type="inferred from homology"/>
<accession>A0A5N5TJP9</accession>
<feature type="compositionally biased region" description="Polar residues" evidence="4">
    <location>
        <begin position="233"/>
        <end position="242"/>
    </location>
</feature>
<dbReference type="Pfam" id="PF09738">
    <property type="entry name" value="LRRFIP"/>
    <property type="match status" value="1"/>
</dbReference>
<keyword evidence="6" id="KW-1185">Reference proteome</keyword>
<evidence type="ECO:0000256" key="2">
    <source>
        <dbReference type="ARBA" id="ARBA00023054"/>
    </source>
</evidence>
<sequence length="543" mass="62594">MSTPEESTTLENIADHVDNEALETEVDQLDNKALKNEANELVNEETLVKTNLDLKNNPSSTNIEDLITMESSETLSLLLSSASTSKYSLLNRRNSSSGMEVGVPGGNRRRSSISESSNHRFIECGERNLRKSLSQSDDREQILLEEPSKKIQSVNEDSFLLTTVNADHQKAEAKLAQRRAARAEARELRLRELEKQQQQEQQENNEEEEQYAAKPPVSRTPSAPRTRSSVPVNSLSRMSSEDSLPDDHLPSSARELKADLQELEEKFRKAMVLNAQLDNEKATLMYEVEFLKDKYTDLEEAHIQLTKEHKKKSSENEQLRKLSNKLKEEVRMVRRVLQERDELIQEYGLVLIGEENGEESYDDMEDEERTSDTIMDLSPRKIGVKKALLSQEASELLSKGAAKGSLDVRLRKYAEDKHELEDEVRRLKLVLEEELSNKRRENGLDYEKHKETTKSLNEFKFKIQKAEAEVSTLQANVARLESLVTRYKASTEELEKSEEELKSEKRRLQRELREVKERCDELETSKAYVKRQYEKLLHERGRV</sequence>
<name>A0A5N5TJP9_9CRUS</name>
<feature type="region of interest" description="Disordered" evidence="4">
    <location>
        <begin position="95"/>
        <end position="119"/>
    </location>
</feature>
<evidence type="ECO:0000313" key="5">
    <source>
        <dbReference type="EMBL" id="KAB7506386.1"/>
    </source>
</evidence>
<evidence type="ECO:0000256" key="3">
    <source>
        <dbReference type="SAM" id="Coils"/>
    </source>
</evidence>
<keyword evidence="2 3" id="KW-0175">Coiled coil</keyword>
<organism evidence="5 6">
    <name type="scientific">Armadillidium nasatum</name>
    <dbReference type="NCBI Taxonomy" id="96803"/>
    <lineage>
        <taxon>Eukaryota</taxon>
        <taxon>Metazoa</taxon>
        <taxon>Ecdysozoa</taxon>
        <taxon>Arthropoda</taxon>
        <taxon>Crustacea</taxon>
        <taxon>Multicrustacea</taxon>
        <taxon>Malacostraca</taxon>
        <taxon>Eumalacostraca</taxon>
        <taxon>Peracarida</taxon>
        <taxon>Isopoda</taxon>
        <taxon>Oniscidea</taxon>
        <taxon>Crinocheta</taxon>
        <taxon>Armadillidiidae</taxon>
        <taxon>Armadillidium</taxon>
    </lineage>
</organism>
<evidence type="ECO:0000256" key="1">
    <source>
        <dbReference type="ARBA" id="ARBA00008275"/>
    </source>
</evidence>
<feature type="region of interest" description="Disordered" evidence="4">
    <location>
        <begin position="193"/>
        <end position="250"/>
    </location>
</feature>
<gene>
    <name evidence="5" type="primary">lrrfip2</name>
    <name evidence="5" type="ORF">Anas_05943</name>
</gene>
<feature type="coiled-coil region" evidence="3">
    <location>
        <begin position="253"/>
        <end position="346"/>
    </location>
</feature>
<reference evidence="5 6" key="1">
    <citation type="journal article" date="2019" name="PLoS Biol.">
        <title>Sex chromosomes control vertical transmission of feminizing Wolbachia symbionts in an isopod.</title>
        <authorList>
            <person name="Becking T."/>
            <person name="Chebbi M.A."/>
            <person name="Giraud I."/>
            <person name="Moumen B."/>
            <person name="Laverre T."/>
            <person name="Caubet Y."/>
            <person name="Peccoud J."/>
            <person name="Gilbert C."/>
            <person name="Cordaux R."/>
        </authorList>
    </citation>
    <scope>NUCLEOTIDE SEQUENCE [LARGE SCALE GENOMIC DNA]</scope>
    <source>
        <strain evidence="5">ANa2</strain>
        <tissue evidence="5">Whole body excluding digestive tract and cuticle</tissue>
    </source>
</reference>
<feature type="coiled-coil region" evidence="3">
    <location>
        <begin position="410"/>
        <end position="532"/>
    </location>
</feature>
<dbReference type="Gene3D" id="1.20.5.4090">
    <property type="match status" value="1"/>
</dbReference>